<dbReference type="InterPro" id="IPR051934">
    <property type="entry name" value="Phage_Tail_Fiber_Structural"/>
</dbReference>
<dbReference type="Proteomes" id="UP000263595">
    <property type="component" value="Unassembled WGS sequence"/>
</dbReference>
<reference evidence="5" key="1">
    <citation type="submission" date="2018-08" db="EMBL/GenBank/DDBJ databases">
        <authorList>
            <person name="Blom J."/>
        </authorList>
    </citation>
    <scope>NUCLEOTIDE SEQUENCE [LARGE SCALE GENOMIC DNA]</scope>
    <source>
        <strain evidence="5">CCOS 865</strain>
    </source>
</reference>
<organism evidence="4 5">
    <name type="scientific">Pseudomonas reidholzensis</name>
    <dbReference type="NCBI Taxonomy" id="1785162"/>
    <lineage>
        <taxon>Bacteria</taxon>
        <taxon>Pseudomonadati</taxon>
        <taxon>Pseudomonadota</taxon>
        <taxon>Gammaproteobacteria</taxon>
        <taxon>Pseudomonadales</taxon>
        <taxon>Pseudomonadaceae</taxon>
        <taxon>Pseudomonas</taxon>
    </lineage>
</organism>
<feature type="region of interest" description="Disordered" evidence="1">
    <location>
        <begin position="797"/>
        <end position="827"/>
    </location>
</feature>
<dbReference type="PANTHER" id="PTHR35191:SF1">
    <property type="entry name" value="PROPHAGE SIDE TAIL FIBER PROTEIN HOMOLOG STFQ-RELATED"/>
    <property type="match status" value="1"/>
</dbReference>
<dbReference type="InterPro" id="IPR022225">
    <property type="entry name" value="Phage_tail_fibre_N"/>
</dbReference>
<dbReference type="Pfam" id="PF12571">
    <property type="entry name" value="Phage_tail_fib"/>
    <property type="match status" value="1"/>
</dbReference>
<dbReference type="AlphaFoldDB" id="A0A383RR92"/>
<gene>
    <name evidence="4" type="ORF">CCOS865_01833</name>
</gene>
<accession>A0A383RR92</accession>
<feature type="domain" description="Phage tail fibre protein N-terminal" evidence="2">
    <location>
        <begin position="6"/>
        <end position="158"/>
    </location>
</feature>
<dbReference type="InterPro" id="IPR049304">
    <property type="entry name" value="Gly_rich_dom"/>
</dbReference>
<dbReference type="PANTHER" id="PTHR35191">
    <property type="entry name" value="PROPHAGE SIDE TAIL FIBER PROTEIN HOMOLOG STFQ-RELATED"/>
    <property type="match status" value="1"/>
</dbReference>
<dbReference type="EMBL" id="UNOZ01000013">
    <property type="protein sequence ID" value="SYX89579.1"/>
    <property type="molecule type" value="Genomic_DNA"/>
</dbReference>
<evidence type="ECO:0000256" key="1">
    <source>
        <dbReference type="SAM" id="MobiDB-lite"/>
    </source>
</evidence>
<keyword evidence="5" id="KW-1185">Reference proteome</keyword>
<evidence type="ECO:0000313" key="5">
    <source>
        <dbReference type="Proteomes" id="UP000263595"/>
    </source>
</evidence>
<dbReference type="Pfam" id="PF21722">
    <property type="entry name" value="Gly_rich_2"/>
    <property type="match status" value="1"/>
</dbReference>
<proteinExistence type="predicted"/>
<name>A0A383RR92_9PSED</name>
<evidence type="ECO:0000313" key="4">
    <source>
        <dbReference type="EMBL" id="SYX89579.1"/>
    </source>
</evidence>
<protein>
    <submittedName>
        <fullName evidence="4">Putative tail fiber protein</fullName>
    </submittedName>
</protein>
<sequence>MVDQNSQFYAILTNIGAAKQANADALGIPWKITQMAVGDGNPGVVENPPLPMPSASAVALLNEWRRAPLNQLKVDDKDSSIIVAEQVIPADVGGRWIREIALYDADGDMVAVANCAPTYKPLLSQGSGRTQVVRMNMIVSSSSNVQLKIDPSVVVATREWVTEELAKQDFKHSVLAATTAAITLSGLQTVDGVALTAGARVLVKNQVAGKDNGLYLVAAGAWVRCTDADTSAKVTPGLLVQVERGALNGDSAWQLVTDATITLGVTALAFERVFGRTGVAAGTYRSVTVDACGRVVAATNPTTVAGYGLTDVYTKTQIDQALALKANIASPTFTGTPKVPTAPPGTNTEQAASTAFIQAAIAVLISSAPGALDTLNELAVAMGNDPNFAATVTNALALKAPLASPVFTGDPRVPTALATDNDTSAASTAFVRAAMALFGIGGSSPVVAGSLDSIEFGGLYSVGTTTSGGLPAVTPAISQGAQVLHMSYTDGASRSEVQLLIDRLYDRLFYRRCDSGQWKTWVPIWSGADTPKQTGPLDVTPGAMLTVGAWGWGASAVNFTDDIDAISVSALYMVSAATTGTKPEYPALVGVGQIPNGTLEHIERGSSKMATQRWDSLIGSINPLSFVRTKNTAGAWSAWELVVTDRHLPYRAKVYYRSAGVYQWTVPAGVYKVDVEVRGAGGSGGFGSQETGSGGGGGGGISKRLCTVVPGSVITITVGAGGAAVSTVGASGNSGTASAFGTFCSATGGSGGSSGSGATGGFGAGGDINMSLGAGNPALRNAPSTYALGGAGGGGESIFATSNSTTPSQPGMGGGGRTSNQSQPGADGCVFITY</sequence>
<dbReference type="OrthoDB" id="9810174at2"/>
<evidence type="ECO:0000259" key="2">
    <source>
        <dbReference type="Pfam" id="PF12571"/>
    </source>
</evidence>
<evidence type="ECO:0000259" key="3">
    <source>
        <dbReference type="Pfam" id="PF21722"/>
    </source>
</evidence>
<feature type="compositionally biased region" description="Polar residues" evidence="1">
    <location>
        <begin position="799"/>
        <end position="809"/>
    </location>
</feature>
<feature type="domain" description="Glycine-rich" evidence="3">
    <location>
        <begin position="659"/>
        <end position="834"/>
    </location>
</feature>